<protein>
    <recommendedName>
        <fullName evidence="1">Brix domain-containing protein</fullName>
    </recommendedName>
</protein>
<dbReference type="Proteomes" id="UP000011082">
    <property type="component" value="Unassembled WGS sequence"/>
</dbReference>
<dbReference type="GO" id="GO:0042134">
    <property type="term" value="F:rRNA primary transcript binding"/>
    <property type="evidence" value="ECO:0007669"/>
    <property type="project" value="InterPro"/>
</dbReference>
<dbReference type="OrthoDB" id="264354at2759"/>
<dbReference type="AlphaFoldDB" id="L2GJ44"/>
<dbReference type="InterPro" id="IPR044281">
    <property type="entry name" value="IMP4/RPF1"/>
</dbReference>
<dbReference type="VEuPathDB" id="MicrosporidiaDB:VICG_02043"/>
<dbReference type="InParanoid" id="L2GJ44"/>
<dbReference type="GeneID" id="19882753"/>
<dbReference type="FunCoup" id="L2GJ44">
    <property type="interactions" value="172"/>
</dbReference>
<keyword evidence="3" id="KW-1185">Reference proteome</keyword>
<dbReference type="PANTHER" id="PTHR22734">
    <property type="entry name" value="U3 SMALL NUCLEOLAR RIBONUCLEOPROTEIN PROTEIN IMP4"/>
    <property type="match status" value="1"/>
</dbReference>
<gene>
    <name evidence="2" type="ORF">VICG_02043</name>
</gene>
<dbReference type="SMART" id="SM00879">
    <property type="entry name" value="Brix"/>
    <property type="match status" value="1"/>
</dbReference>
<dbReference type="HOGENOM" id="CLU_127204_0_0_1"/>
<organism evidence="2 3">
    <name type="scientific">Vittaforma corneae (strain ATCC 50505)</name>
    <name type="common">Microsporidian parasite</name>
    <name type="synonym">Nosema corneum</name>
    <dbReference type="NCBI Taxonomy" id="993615"/>
    <lineage>
        <taxon>Eukaryota</taxon>
        <taxon>Fungi</taxon>
        <taxon>Fungi incertae sedis</taxon>
        <taxon>Microsporidia</taxon>
        <taxon>Nosematidae</taxon>
        <taxon>Vittaforma</taxon>
    </lineage>
</organism>
<feature type="domain" description="Brix" evidence="1">
    <location>
        <begin position="4"/>
        <end position="170"/>
    </location>
</feature>
<evidence type="ECO:0000313" key="3">
    <source>
        <dbReference type="Proteomes" id="UP000011082"/>
    </source>
</evidence>
<dbReference type="GO" id="GO:0005730">
    <property type="term" value="C:nucleolus"/>
    <property type="evidence" value="ECO:0007669"/>
    <property type="project" value="TreeGrafter"/>
</dbReference>
<dbReference type="PROSITE" id="PS50833">
    <property type="entry name" value="BRIX"/>
    <property type="match status" value="1"/>
</dbReference>
<dbReference type="EMBL" id="JH370155">
    <property type="protein sequence ID" value="ELA40903.1"/>
    <property type="molecule type" value="Genomic_DNA"/>
</dbReference>
<sequence>MSQPTIFIETPKDSHNSTRELLSELFMIFPNSKKWADGLEVKDSDIFIKIQEDIGPQFLIFTCKTSQFVFKIIEYRSRASLGIDSTIKKENHQLVLSHFTTELGLRVANIFMSAFPVNLESNQVVNFAVHKDFIFFRMYRFCINEKGPAFEKLGPHLTLRLWRVTDHEGESKKVVSYQKYVKNANLL</sequence>
<dbReference type="STRING" id="993615.L2GJ44"/>
<dbReference type="SUPFAM" id="SSF52954">
    <property type="entry name" value="Class II aaRS ABD-related"/>
    <property type="match status" value="1"/>
</dbReference>
<dbReference type="RefSeq" id="XP_007605488.1">
    <property type="nucleotide sequence ID" value="XM_007605426.1"/>
</dbReference>
<dbReference type="InterPro" id="IPR007109">
    <property type="entry name" value="Brix"/>
</dbReference>
<accession>L2GJ44</accession>
<reference evidence="3" key="1">
    <citation type="submission" date="2011-05" db="EMBL/GenBank/DDBJ databases">
        <title>The genome sequence of Vittaforma corneae strain ATCC 50505.</title>
        <authorList>
            <consortium name="The Broad Institute Genome Sequencing Platform"/>
            <person name="Cuomo C."/>
            <person name="Didier E."/>
            <person name="Bowers L."/>
            <person name="Young S.K."/>
            <person name="Zeng Q."/>
            <person name="Gargeya S."/>
            <person name="Fitzgerald M."/>
            <person name="Haas B."/>
            <person name="Abouelleil A."/>
            <person name="Alvarado L."/>
            <person name="Arachchi H.M."/>
            <person name="Berlin A."/>
            <person name="Chapman S.B."/>
            <person name="Gearin G."/>
            <person name="Goldberg J."/>
            <person name="Griggs A."/>
            <person name="Gujja S."/>
            <person name="Hansen M."/>
            <person name="Heiman D."/>
            <person name="Howarth C."/>
            <person name="Larimer J."/>
            <person name="Lui A."/>
            <person name="MacDonald P.J.P."/>
            <person name="McCowen C."/>
            <person name="Montmayeur A."/>
            <person name="Murphy C."/>
            <person name="Neiman D."/>
            <person name="Pearson M."/>
            <person name="Priest M."/>
            <person name="Roberts A."/>
            <person name="Saif S."/>
            <person name="Shea T."/>
            <person name="Sisk P."/>
            <person name="Stolte C."/>
            <person name="Sykes S."/>
            <person name="Wortman J."/>
            <person name="Nusbaum C."/>
            <person name="Birren B."/>
        </authorList>
    </citation>
    <scope>NUCLEOTIDE SEQUENCE [LARGE SCALE GENOMIC DNA]</scope>
    <source>
        <strain evidence="3">ATCC 50505</strain>
    </source>
</reference>
<evidence type="ECO:0000313" key="2">
    <source>
        <dbReference type="EMBL" id="ELA40903.1"/>
    </source>
</evidence>
<dbReference type="GO" id="GO:0006364">
    <property type="term" value="P:rRNA processing"/>
    <property type="evidence" value="ECO:0007669"/>
    <property type="project" value="InterPro"/>
</dbReference>
<proteinExistence type="predicted"/>
<evidence type="ECO:0000259" key="1">
    <source>
        <dbReference type="PROSITE" id="PS50833"/>
    </source>
</evidence>
<dbReference type="OMA" id="CEYREVP"/>
<name>L2GJ44_VITCO</name>